<dbReference type="SUPFAM" id="SSF103473">
    <property type="entry name" value="MFS general substrate transporter"/>
    <property type="match status" value="1"/>
</dbReference>
<evidence type="ECO:0000313" key="9">
    <source>
        <dbReference type="EMBL" id="RXG99353.1"/>
    </source>
</evidence>
<protein>
    <submittedName>
        <fullName evidence="9">MFS transporter</fullName>
    </submittedName>
</protein>
<evidence type="ECO:0000256" key="5">
    <source>
        <dbReference type="ARBA" id="ARBA00023136"/>
    </source>
</evidence>
<proteinExistence type="predicted"/>
<keyword evidence="2" id="KW-1003">Cell membrane</keyword>
<feature type="transmembrane region" description="Helical" evidence="7">
    <location>
        <begin position="292"/>
        <end position="311"/>
    </location>
</feature>
<dbReference type="EMBL" id="RKMK01000008">
    <property type="protein sequence ID" value="RXG99353.1"/>
    <property type="molecule type" value="Genomic_DNA"/>
</dbReference>
<feature type="transmembrane region" description="Helical" evidence="7">
    <location>
        <begin position="254"/>
        <end position="280"/>
    </location>
</feature>
<sequence>MNVAANTRPRLARDEAMSASTGLTDAEAGASATASAEPKSSYRWVVLSVVFAAFLVTFLDRLAWANANLMASTSLDIPIATLGLYVTAFYTGYVIASGLAGFVTDRIGSRLMLFFALAPLAACTFLFGLTSSFAMGLVLQALMGLFAGADYAACVKVVADWFGRTERGRALGLFSTAPSIGVAAANAIFPMLLGVIGWRALYWGLGGVTVLVAVICLFLLTDLAPAGAGERKLQTPDQVTWRRGFLALWTDRNLVLIAFAGFGANWGTWGFAFWATALMIRGYQLSPVDAGVIALIFGIAAAVSKPLYGLLSDVLGGKRRNLVICDLLAFAAMLMVFGMMHTKSGFLLAAPLLGLTAVVYSPLLAAMITERVDMRLTATATGMINALWQLGSVIVPGVVGVVFAATGSFLAAFAILAAGPLIGTLCMFAVDER</sequence>
<keyword evidence="3 7" id="KW-0812">Transmembrane</keyword>
<evidence type="ECO:0000256" key="7">
    <source>
        <dbReference type="SAM" id="Phobius"/>
    </source>
</evidence>
<evidence type="ECO:0000256" key="6">
    <source>
        <dbReference type="SAM" id="MobiDB-lite"/>
    </source>
</evidence>
<evidence type="ECO:0000256" key="1">
    <source>
        <dbReference type="ARBA" id="ARBA00004651"/>
    </source>
</evidence>
<feature type="transmembrane region" description="Helical" evidence="7">
    <location>
        <begin position="111"/>
        <end position="131"/>
    </location>
</feature>
<evidence type="ECO:0000313" key="10">
    <source>
        <dbReference type="Proteomes" id="UP000290174"/>
    </source>
</evidence>
<accession>A0A4V1KWT1</accession>
<feature type="transmembrane region" description="Helical" evidence="7">
    <location>
        <begin position="84"/>
        <end position="104"/>
    </location>
</feature>
<evidence type="ECO:0000256" key="3">
    <source>
        <dbReference type="ARBA" id="ARBA00022692"/>
    </source>
</evidence>
<feature type="transmembrane region" description="Helical" evidence="7">
    <location>
        <begin position="380"/>
        <end position="403"/>
    </location>
</feature>
<dbReference type="GO" id="GO:0022857">
    <property type="term" value="F:transmembrane transporter activity"/>
    <property type="evidence" value="ECO:0007669"/>
    <property type="project" value="InterPro"/>
</dbReference>
<dbReference type="InterPro" id="IPR050189">
    <property type="entry name" value="MFS_Efflux_Transporters"/>
</dbReference>
<reference evidence="9 10" key="1">
    <citation type="submission" date="2018-11" db="EMBL/GenBank/DDBJ databases">
        <title>Bradyrhizobium sp. nov., isolated from effective nodules of peanut in China.</title>
        <authorList>
            <person name="Li Y."/>
        </authorList>
    </citation>
    <scope>NUCLEOTIDE SEQUENCE [LARGE SCALE GENOMIC DNA]</scope>
    <source>
        <strain evidence="9 10">CCBAU 51770</strain>
    </source>
</reference>
<keyword evidence="4 7" id="KW-1133">Transmembrane helix</keyword>
<name>A0A4V1KWT1_9BRAD</name>
<feature type="transmembrane region" description="Helical" evidence="7">
    <location>
        <begin position="137"/>
        <end position="159"/>
    </location>
</feature>
<dbReference type="InterPro" id="IPR036259">
    <property type="entry name" value="MFS_trans_sf"/>
</dbReference>
<feature type="transmembrane region" description="Helical" evidence="7">
    <location>
        <begin position="346"/>
        <end position="368"/>
    </location>
</feature>
<comment type="subcellular location">
    <subcellularLocation>
        <location evidence="1">Cell membrane</location>
        <topology evidence="1">Multi-pass membrane protein</topology>
    </subcellularLocation>
</comment>
<feature type="transmembrane region" description="Helical" evidence="7">
    <location>
        <begin position="202"/>
        <end position="224"/>
    </location>
</feature>
<evidence type="ECO:0000256" key="4">
    <source>
        <dbReference type="ARBA" id="ARBA00022989"/>
    </source>
</evidence>
<dbReference type="Gene3D" id="1.20.1250.20">
    <property type="entry name" value="MFS general substrate transporter like domains"/>
    <property type="match status" value="2"/>
</dbReference>
<feature type="transmembrane region" description="Helical" evidence="7">
    <location>
        <begin position="171"/>
        <end position="196"/>
    </location>
</feature>
<dbReference type="PANTHER" id="PTHR43124">
    <property type="entry name" value="PURINE EFFLUX PUMP PBUE"/>
    <property type="match status" value="1"/>
</dbReference>
<dbReference type="Proteomes" id="UP000290174">
    <property type="component" value="Unassembled WGS sequence"/>
</dbReference>
<feature type="transmembrane region" description="Helical" evidence="7">
    <location>
        <begin position="409"/>
        <end position="430"/>
    </location>
</feature>
<dbReference type="InterPro" id="IPR020846">
    <property type="entry name" value="MFS_dom"/>
</dbReference>
<organism evidence="9 10">
    <name type="scientific">Bradyrhizobium zhanjiangense</name>
    <dbReference type="NCBI Taxonomy" id="1325107"/>
    <lineage>
        <taxon>Bacteria</taxon>
        <taxon>Pseudomonadati</taxon>
        <taxon>Pseudomonadota</taxon>
        <taxon>Alphaproteobacteria</taxon>
        <taxon>Hyphomicrobiales</taxon>
        <taxon>Nitrobacteraceae</taxon>
        <taxon>Bradyrhizobium</taxon>
    </lineage>
</organism>
<evidence type="ECO:0000259" key="8">
    <source>
        <dbReference type="PROSITE" id="PS50850"/>
    </source>
</evidence>
<feature type="transmembrane region" description="Helical" evidence="7">
    <location>
        <begin position="323"/>
        <end position="340"/>
    </location>
</feature>
<dbReference type="PANTHER" id="PTHR43124:SF3">
    <property type="entry name" value="CHLORAMPHENICOL EFFLUX PUMP RV0191"/>
    <property type="match status" value="1"/>
</dbReference>
<feature type="domain" description="Major facilitator superfamily (MFS) profile" evidence="8">
    <location>
        <begin position="46"/>
        <end position="433"/>
    </location>
</feature>
<dbReference type="Pfam" id="PF07690">
    <property type="entry name" value="MFS_1"/>
    <property type="match status" value="1"/>
</dbReference>
<gene>
    <name evidence="9" type="ORF">EAS61_11695</name>
</gene>
<keyword evidence="5 7" id="KW-0472">Membrane</keyword>
<evidence type="ECO:0000256" key="2">
    <source>
        <dbReference type="ARBA" id="ARBA00022475"/>
    </source>
</evidence>
<dbReference type="AlphaFoldDB" id="A0A4V1KWT1"/>
<feature type="transmembrane region" description="Helical" evidence="7">
    <location>
        <begin position="44"/>
        <end position="64"/>
    </location>
</feature>
<comment type="caution">
    <text evidence="9">The sequence shown here is derived from an EMBL/GenBank/DDBJ whole genome shotgun (WGS) entry which is preliminary data.</text>
</comment>
<dbReference type="PROSITE" id="PS50850">
    <property type="entry name" value="MFS"/>
    <property type="match status" value="1"/>
</dbReference>
<dbReference type="GO" id="GO:0005886">
    <property type="term" value="C:plasma membrane"/>
    <property type="evidence" value="ECO:0007669"/>
    <property type="project" value="UniProtKB-SubCell"/>
</dbReference>
<dbReference type="InterPro" id="IPR011701">
    <property type="entry name" value="MFS"/>
</dbReference>
<feature type="region of interest" description="Disordered" evidence="6">
    <location>
        <begin position="1"/>
        <end position="23"/>
    </location>
</feature>